<name>A0A4Q2USN8_9BACT</name>
<dbReference type="InterPro" id="IPR003500">
    <property type="entry name" value="RpiB_LacA_LacB"/>
</dbReference>
<dbReference type="NCBIfam" id="TIGR00689">
    <property type="entry name" value="rpiB_lacA_lacB"/>
    <property type="match status" value="1"/>
</dbReference>
<keyword evidence="2 4" id="KW-0413">Isomerase</keyword>
<dbReference type="EMBL" id="SBLB01000001">
    <property type="protein sequence ID" value="RYC70785.1"/>
    <property type="molecule type" value="Genomic_DNA"/>
</dbReference>
<evidence type="ECO:0000256" key="1">
    <source>
        <dbReference type="ARBA" id="ARBA00008754"/>
    </source>
</evidence>
<comment type="similarity">
    <text evidence="1">Belongs to the LacAB/RpiB family.</text>
</comment>
<dbReference type="AlphaFoldDB" id="A0A4Q2USN8"/>
<comment type="caution">
    <text evidence="4">The sequence shown here is derived from an EMBL/GenBank/DDBJ whole genome shotgun (WGS) entry which is preliminary data.</text>
</comment>
<feature type="binding site" evidence="3">
    <location>
        <begin position="8"/>
        <end position="9"/>
    </location>
    <ligand>
        <name>D-ribulose 5-phosphate</name>
        <dbReference type="ChEBI" id="CHEBI:58121"/>
    </ligand>
</feature>
<feature type="binding site" evidence="3">
    <location>
        <position position="99"/>
    </location>
    <ligand>
        <name>D-ribulose 5-phosphate</name>
        <dbReference type="ChEBI" id="CHEBI:58121"/>
    </ligand>
</feature>
<evidence type="ECO:0000256" key="3">
    <source>
        <dbReference type="PIRSR" id="PIRSR005384-2"/>
    </source>
</evidence>
<dbReference type="NCBIfam" id="TIGR01120">
    <property type="entry name" value="rpiB"/>
    <property type="match status" value="1"/>
</dbReference>
<gene>
    <name evidence="4" type="primary">rpiB</name>
    <name evidence="4" type="ORF">EQG79_01135</name>
</gene>
<feature type="binding site" evidence="3">
    <location>
        <begin position="66"/>
        <end position="70"/>
    </location>
    <ligand>
        <name>D-ribulose 5-phosphate</name>
        <dbReference type="ChEBI" id="CHEBI:58121"/>
    </ligand>
</feature>
<dbReference type="Proteomes" id="UP000290407">
    <property type="component" value="Unassembled WGS sequence"/>
</dbReference>
<evidence type="ECO:0000313" key="4">
    <source>
        <dbReference type="EMBL" id="RYC70785.1"/>
    </source>
</evidence>
<evidence type="ECO:0000313" key="5">
    <source>
        <dbReference type="Proteomes" id="UP000290407"/>
    </source>
</evidence>
<sequence length="142" mass="15707">MKIAIGSDHAGFRYKEAIKQYLIDQGHDVTDMGTYSDASVDYPRFIRPVAEAVAAGDVERGVVLGGSGNGEAIMSNRIKGVRAALCWNEESARLCRQHNDANVISLGERMMSEETALKLVQIWLDTPFEGGRHLTRIQQLDE</sequence>
<dbReference type="PIRSF" id="PIRSF005384">
    <property type="entry name" value="RpiB_LacA_B"/>
    <property type="match status" value="1"/>
</dbReference>
<proteinExistence type="inferred from homology"/>
<feature type="binding site" evidence="3">
    <location>
        <position position="132"/>
    </location>
    <ligand>
        <name>D-ribulose 5-phosphate</name>
        <dbReference type="ChEBI" id="CHEBI:58121"/>
    </ligand>
</feature>
<dbReference type="Gene3D" id="3.40.1400.10">
    <property type="entry name" value="Sugar-phosphate isomerase, RpiB/LacA/LacB"/>
    <property type="match status" value="1"/>
</dbReference>
<dbReference type="NCBIfam" id="NF004051">
    <property type="entry name" value="PRK05571.1"/>
    <property type="match status" value="1"/>
</dbReference>
<evidence type="ECO:0000256" key="2">
    <source>
        <dbReference type="ARBA" id="ARBA00023235"/>
    </source>
</evidence>
<feature type="binding site" evidence="3">
    <location>
        <position position="109"/>
    </location>
    <ligand>
        <name>D-ribulose 5-phosphate</name>
        <dbReference type="ChEBI" id="CHEBI:58121"/>
    </ligand>
</feature>
<feature type="binding site" evidence="3">
    <location>
        <position position="136"/>
    </location>
    <ligand>
        <name>D-ribulose 5-phosphate</name>
        <dbReference type="ChEBI" id="CHEBI:58121"/>
    </ligand>
</feature>
<dbReference type="InterPro" id="IPR036569">
    <property type="entry name" value="RpiB_LacA_LacB_sf"/>
</dbReference>
<keyword evidence="5" id="KW-1185">Reference proteome</keyword>
<dbReference type="PANTHER" id="PTHR30345:SF0">
    <property type="entry name" value="DNA DAMAGE-REPAIR_TOLERATION PROTEIN DRT102"/>
    <property type="match status" value="1"/>
</dbReference>
<accession>A0A4Q2USN8</accession>
<dbReference type="RefSeq" id="WP_077919967.1">
    <property type="nucleotide sequence ID" value="NZ_SBLB01000001.1"/>
</dbReference>
<dbReference type="PANTHER" id="PTHR30345">
    <property type="entry name" value="RIBOSE-5-PHOSPHATE ISOMERASE B"/>
    <property type="match status" value="1"/>
</dbReference>
<organism evidence="4 5">
    <name type="scientific">Spirosoma sordidisoli</name>
    <dbReference type="NCBI Taxonomy" id="2502893"/>
    <lineage>
        <taxon>Bacteria</taxon>
        <taxon>Pseudomonadati</taxon>
        <taxon>Bacteroidota</taxon>
        <taxon>Cytophagia</taxon>
        <taxon>Cytophagales</taxon>
        <taxon>Cytophagaceae</taxon>
        <taxon>Spirosoma</taxon>
    </lineage>
</organism>
<reference evidence="4 5" key="1">
    <citation type="submission" date="2019-01" db="EMBL/GenBank/DDBJ databases">
        <title>Spirosoma flava sp. nov., a propanil-degrading bacterium isolated from herbicide-contaminated soil.</title>
        <authorList>
            <person name="Zhang L."/>
            <person name="Jiang J.-D."/>
        </authorList>
    </citation>
    <scope>NUCLEOTIDE SEQUENCE [LARGE SCALE GENOMIC DNA]</scope>
    <source>
        <strain evidence="4 5">TY50</strain>
    </source>
</reference>
<dbReference type="GO" id="GO:0019316">
    <property type="term" value="P:D-allose catabolic process"/>
    <property type="evidence" value="ECO:0007669"/>
    <property type="project" value="TreeGrafter"/>
</dbReference>
<dbReference type="GO" id="GO:0009052">
    <property type="term" value="P:pentose-phosphate shunt, non-oxidative branch"/>
    <property type="evidence" value="ECO:0007669"/>
    <property type="project" value="TreeGrafter"/>
</dbReference>
<dbReference type="Pfam" id="PF02502">
    <property type="entry name" value="LacAB_rpiB"/>
    <property type="match status" value="1"/>
</dbReference>
<protein>
    <submittedName>
        <fullName evidence="4">Ribose 5-phosphate isomerase B</fullName>
        <ecNumber evidence="4">5.3.1.6</ecNumber>
    </submittedName>
</protein>
<dbReference type="InterPro" id="IPR004785">
    <property type="entry name" value="RpiB"/>
</dbReference>
<dbReference type="SUPFAM" id="SSF89623">
    <property type="entry name" value="Ribose/Galactose isomerase RpiB/AlsB"/>
    <property type="match status" value="1"/>
</dbReference>
<dbReference type="EC" id="5.3.1.6" evidence="4"/>
<dbReference type="GO" id="GO:0004751">
    <property type="term" value="F:ribose-5-phosphate isomerase activity"/>
    <property type="evidence" value="ECO:0007669"/>
    <property type="project" value="UniProtKB-EC"/>
</dbReference>